<dbReference type="EMBL" id="CP063362">
    <property type="protein sequence ID" value="QRG04486.1"/>
    <property type="molecule type" value="Genomic_DNA"/>
</dbReference>
<reference evidence="1 2" key="1">
    <citation type="submission" date="2020-10" db="EMBL/GenBank/DDBJ databases">
        <title>Degradation of 1,4-Dioxane by Xanthobacter sp. YN2, via a Novel Group-2 Soluble Di-Iron Monooxygenase.</title>
        <authorList>
            <person name="Ma F."/>
            <person name="Wang Y."/>
            <person name="Yang J."/>
            <person name="Guo H."/>
            <person name="Su D."/>
            <person name="Yu L."/>
        </authorList>
    </citation>
    <scope>NUCLEOTIDE SEQUENCE [LARGE SCALE GENOMIC DNA]</scope>
    <source>
        <strain evidence="1 2">YN2</strain>
    </source>
</reference>
<dbReference type="AlphaFoldDB" id="A0A974PJR0"/>
<evidence type="ECO:0000313" key="2">
    <source>
        <dbReference type="Proteomes" id="UP000596427"/>
    </source>
</evidence>
<dbReference type="InterPro" id="IPR018912">
    <property type="entry name" value="DUF2478"/>
</dbReference>
<protein>
    <submittedName>
        <fullName evidence="1">DUF2478 domain-containing protein</fullName>
    </submittedName>
</protein>
<proteinExistence type="predicted"/>
<accession>A0A974PJR0</accession>
<gene>
    <name evidence="1" type="ORF">EZH22_14880</name>
</gene>
<dbReference type="Proteomes" id="UP000596427">
    <property type="component" value="Chromosome"/>
</dbReference>
<keyword evidence="2" id="KW-1185">Reference proteome</keyword>
<sequence length="182" mass="18577">MVGERPMILALQGGDREVIQSLLAEAAGQLRSAGVRVLGVVEHLPPGCAHEDVLLLDLVSGEANRLHQDLGPGAAGCSLDPAGLAAAAAGVERAIAARLAEGGDLTDTVVILSKFGRQEADGRGLTSAFHAAVAAEFRVLTSLSPTVRAEWDGFVGDLAEIAPASLPAVDAWWSAVAEKVAG</sequence>
<name>A0A974PJR0_9HYPH</name>
<dbReference type="Pfam" id="PF10649">
    <property type="entry name" value="DUF2478"/>
    <property type="match status" value="1"/>
</dbReference>
<dbReference type="KEGG" id="xdi:EZH22_14880"/>
<organism evidence="1 2">
    <name type="scientific">Xanthobacter dioxanivorans</name>
    <dbReference type="NCBI Taxonomy" id="2528964"/>
    <lineage>
        <taxon>Bacteria</taxon>
        <taxon>Pseudomonadati</taxon>
        <taxon>Pseudomonadota</taxon>
        <taxon>Alphaproteobacteria</taxon>
        <taxon>Hyphomicrobiales</taxon>
        <taxon>Xanthobacteraceae</taxon>
        <taxon>Xanthobacter</taxon>
    </lineage>
</organism>
<evidence type="ECO:0000313" key="1">
    <source>
        <dbReference type="EMBL" id="QRG04486.1"/>
    </source>
</evidence>
<dbReference type="RefSeq" id="WP_203191364.1">
    <property type="nucleotide sequence ID" value="NZ_CP063362.1"/>
</dbReference>